<evidence type="ECO:0000256" key="10">
    <source>
        <dbReference type="ARBA" id="ARBA00023239"/>
    </source>
</evidence>
<dbReference type="GO" id="GO:0005634">
    <property type="term" value="C:nucleus"/>
    <property type="evidence" value="ECO:0007669"/>
    <property type="project" value="TreeGrafter"/>
</dbReference>
<dbReference type="InterPro" id="IPR011766">
    <property type="entry name" value="TPP_enzyme_TPP-bd"/>
</dbReference>
<dbReference type="SUPFAM" id="SSF52518">
    <property type="entry name" value="Thiamin diphosphate-binding fold (THDP-binding)"/>
    <property type="match status" value="2"/>
</dbReference>
<keyword evidence="7" id="KW-0210">Decarboxylase</keyword>
<dbReference type="InterPro" id="IPR012001">
    <property type="entry name" value="Thiamin_PyroP_enz_TPP-bd_dom"/>
</dbReference>
<evidence type="ECO:0000256" key="8">
    <source>
        <dbReference type="ARBA" id="ARBA00022842"/>
    </source>
</evidence>
<dbReference type="InterPro" id="IPR012000">
    <property type="entry name" value="Thiamin_PyroP_enz_cen_dom"/>
</dbReference>
<dbReference type="Proteomes" id="UP000799436">
    <property type="component" value="Unassembled WGS sequence"/>
</dbReference>
<keyword evidence="10" id="KW-0456">Lyase</keyword>
<dbReference type="AlphaFoldDB" id="A0A6G1KYX3"/>
<feature type="binding site" evidence="11">
    <location>
        <position position="506"/>
    </location>
    <ligand>
        <name>Mg(2+)</name>
        <dbReference type="ChEBI" id="CHEBI:18420"/>
    </ligand>
</feature>
<dbReference type="Gene3D" id="3.40.50.970">
    <property type="match status" value="2"/>
</dbReference>
<dbReference type="GO" id="GO:0005829">
    <property type="term" value="C:cytosol"/>
    <property type="evidence" value="ECO:0007669"/>
    <property type="project" value="TreeGrafter"/>
</dbReference>
<evidence type="ECO:0000256" key="9">
    <source>
        <dbReference type="ARBA" id="ARBA00023052"/>
    </source>
</evidence>
<feature type="binding site" evidence="11">
    <location>
        <position position="479"/>
    </location>
    <ligand>
        <name>Mg(2+)</name>
        <dbReference type="ChEBI" id="CHEBI:18420"/>
    </ligand>
</feature>
<dbReference type="InterPro" id="IPR047214">
    <property type="entry name" value="TPP_PDC_IPDC"/>
</dbReference>
<evidence type="ECO:0000259" key="14">
    <source>
        <dbReference type="Pfam" id="PF02775"/>
    </source>
</evidence>
<evidence type="ECO:0000313" key="17">
    <source>
        <dbReference type="Proteomes" id="UP000799436"/>
    </source>
</evidence>
<dbReference type="EMBL" id="ML995891">
    <property type="protein sequence ID" value="KAF2765469.1"/>
    <property type="molecule type" value="Genomic_DNA"/>
</dbReference>
<proteinExistence type="inferred from homology"/>
<evidence type="ECO:0000256" key="3">
    <source>
        <dbReference type="ARBA" id="ARBA00007812"/>
    </source>
</evidence>
<dbReference type="InterPro" id="IPR047213">
    <property type="entry name" value="TPP_PYR_PDC_IPDC-like"/>
</dbReference>
<dbReference type="InterPro" id="IPR012110">
    <property type="entry name" value="PDC/IPDC-like"/>
</dbReference>
<evidence type="ECO:0000256" key="7">
    <source>
        <dbReference type="ARBA" id="ARBA00022793"/>
    </source>
</evidence>
<feature type="domain" description="Thiamine pyrophosphate enzyme TPP-binding" evidence="14">
    <location>
        <begin position="434"/>
        <end position="547"/>
    </location>
</feature>
<organism evidence="16 17">
    <name type="scientific">Teratosphaeria nubilosa</name>
    <dbReference type="NCBI Taxonomy" id="161662"/>
    <lineage>
        <taxon>Eukaryota</taxon>
        <taxon>Fungi</taxon>
        <taxon>Dikarya</taxon>
        <taxon>Ascomycota</taxon>
        <taxon>Pezizomycotina</taxon>
        <taxon>Dothideomycetes</taxon>
        <taxon>Dothideomycetidae</taxon>
        <taxon>Mycosphaerellales</taxon>
        <taxon>Teratosphaeriaceae</taxon>
        <taxon>Teratosphaeria</taxon>
    </lineage>
</organism>
<evidence type="ECO:0000256" key="2">
    <source>
        <dbReference type="ARBA" id="ARBA00001964"/>
    </source>
</evidence>
<dbReference type="Pfam" id="PF02776">
    <property type="entry name" value="TPP_enzyme_N"/>
    <property type="match status" value="1"/>
</dbReference>
<evidence type="ECO:0000256" key="11">
    <source>
        <dbReference type="PIRSR" id="PIRSR036565-2"/>
    </source>
</evidence>
<reference evidence="16" key="1">
    <citation type="journal article" date="2020" name="Stud. Mycol.">
        <title>101 Dothideomycetes genomes: a test case for predicting lifestyles and emergence of pathogens.</title>
        <authorList>
            <person name="Haridas S."/>
            <person name="Albert R."/>
            <person name="Binder M."/>
            <person name="Bloem J."/>
            <person name="Labutti K."/>
            <person name="Salamov A."/>
            <person name="Andreopoulos B."/>
            <person name="Baker S."/>
            <person name="Barry K."/>
            <person name="Bills G."/>
            <person name="Bluhm B."/>
            <person name="Cannon C."/>
            <person name="Castanera R."/>
            <person name="Culley D."/>
            <person name="Daum C."/>
            <person name="Ezra D."/>
            <person name="Gonzalez J."/>
            <person name="Henrissat B."/>
            <person name="Kuo A."/>
            <person name="Liang C."/>
            <person name="Lipzen A."/>
            <person name="Lutzoni F."/>
            <person name="Magnuson J."/>
            <person name="Mondo S."/>
            <person name="Nolan M."/>
            <person name="Ohm R."/>
            <person name="Pangilinan J."/>
            <person name="Park H.-J."/>
            <person name="Ramirez L."/>
            <person name="Alfaro M."/>
            <person name="Sun H."/>
            <person name="Tritt A."/>
            <person name="Yoshinaga Y."/>
            <person name="Zwiers L.-H."/>
            <person name="Turgeon B."/>
            <person name="Goodwin S."/>
            <person name="Spatafora J."/>
            <person name="Crous P."/>
            <person name="Grigoriev I."/>
        </authorList>
    </citation>
    <scope>NUCLEOTIDE SEQUENCE</scope>
    <source>
        <strain evidence="16">CBS 116005</strain>
    </source>
</reference>
<keyword evidence="8 11" id="KW-0460">Magnesium</keyword>
<feature type="domain" description="Thiamine pyrophosphate enzyme N-terminal TPP-binding" evidence="15">
    <location>
        <begin position="13"/>
        <end position="114"/>
    </location>
</feature>
<dbReference type="PANTHER" id="PTHR43452:SF11">
    <property type="entry name" value="PYRUVATE DECARBOXYLASE"/>
    <property type="match status" value="1"/>
</dbReference>
<dbReference type="FunFam" id="3.40.50.970:FF:000024">
    <property type="entry name" value="Pyruvate decarboxylase isozyme"/>
    <property type="match status" value="1"/>
</dbReference>
<dbReference type="GO" id="GO:0004737">
    <property type="term" value="F:pyruvate decarboxylase activity"/>
    <property type="evidence" value="ECO:0007669"/>
    <property type="project" value="UniProtKB-EC"/>
</dbReference>
<dbReference type="InterPro" id="IPR029061">
    <property type="entry name" value="THDP-binding"/>
</dbReference>
<dbReference type="PIRSF" id="PIRSF036565">
    <property type="entry name" value="Pyruvt_ip_decrb"/>
    <property type="match status" value="1"/>
</dbReference>
<dbReference type="SUPFAM" id="SSF52467">
    <property type="entry name" value="DHS-like NAD/FAD-binding domain"/>
    <property type="match status" value="1"/>
</dbReference>
<accession>A0A6G1KYX3</accession>
<comment type="similarity">
    <text evidence="3 12">Belongs to the TPP enzyme family.</text>
</comment>
<dbReference type="CDD" id="cd07038">
    <property type="entry name" value="TPP_PYR_PDC_IPDC_like"/>
    <property type="match status" value="1"/>
</dbReference>
<protein>
    <recommendedName>
        <fullName evidence="5">Pyruvate decarboxylase</fullName>
        <ecNumber evidence="4">4.1.1.1</ecNumber>
    </recommendedName>
</protein>
<keyword evidence="6 11" id="KW-0479">Metal-binding</keyword>
<dbReference type="GO" id="GO:0000287">
    <property type="term" value="F:magnesium ion binding"/>
    <property type="evidence" value="ECO:0007669"/>
    <property type="project" value="InterPro"/>
</dbReference>
<dbReference type="Gene3D" id="3.40.50.1220">
    <property type="entry name" value="TPP-binding domain"/>
    <property type="match status" value="1"/>
</dbReference>
<dbReference type="InterPro" id="IPR029035">
    <property type="entry name" value="DHS-like_NAD/FAD-binding_dom"/>
</dbReference>
<dbReference type="Pfam" id="PF00205">
    <property type="entry name" value="TPP_enzyme_M"/>
    <property type="match status" value="1"/>
</dbReference>
<comment type="catalytic activity">
    <reaction evidence="1">
        <text>a 2-oxocarboxylate + H(+) = an aldehyde + CO2</text>
        <dbReference type="Rhea" id="RHEA:11628"/>
        <dbReference type="ChEBI" id="CHEBI:15378"/>
        <dbReference type="ChEBI" id="CHEBI:16526"/>
        <dbReference type="ChEBI" id="CHEBI:17478"/>
        <dbReference type="ChEBI" id="CHEBI:35179"/>
        <dbReference type="EC" id="4.1.1.1"/>
    </reaction>
</comment>
<sequence length="599" mass="65824">MASIPEDAPDVELATYLFRRLAQFGVESIHGVPGDFNLVALDYLEQAGVKWIGNCNELNAGYAADGYARVKGMGALVTTFGVGELSAMNATAGSFAEHVPVVQIVGAPAVSAQKSGLLLHHSLGDGKFDIFAEMHQKITVGQANLVDIRTAAEEIDRVLELCWREKRPVYIRLPADMPTKKVDGRRLHKPISMAPKTNDADREGTVVKNILARLQTAQRPLILVDGCAQQHRLRDEVDQLVRVSKLPVAVMPMGKGVVNETLGNFIGVYAGQGSHPAVRQFVEQADLVLSIGAMRTDINTMGFSSKIAQCNTIDLQVGYTMIDYARFDDLRLYWVLKALITELSNSGKLADQHSDDGYVSNEEAHSVLQLNGTELRPDYESGVVPELPADFARTHTDNEITHEYFWPRISSWLKLNDILLTDTGTASFGAWGTKLPEGVTMISQVLWGSIGFTLPAAQGAAVAARELKQNQRVVLFEGDGSFQLTGQEVSTMLRHKLPVVIFLIENDGYTIERWVHGMEAEYNDVQKWDYANYPKTVGATDENCTSYKISCRKDLEGLLSDPKLGSEAKLYFVEMAMPKEDAPLGVKILAAAAQQINLK</sequence>
<dbReference type="EC" id="4.1.1.1" evidence="4"/>
<comment type="cofactor">
    <cofactor evidence="11">
        <name>Mg(2+)</name>
        <dbReference type="ChEBI" id="CHEBI:18420"/>
    </cofactor>
    <text evidence="11">Binds 1 Mg(2+) per subunit.</text>
</comment>
<dbReference type="PANTHER" id="PTHR43452">
    <property type="entry name" value="PYRUVATE DECARBOXYLASE"/>
    <property type="match status" value="1"/>
</dbReference>
<evidence type="ECO:0000259" key="15">
    <source>
        <dbReference type="Pfam" id="PF02776"/>
    </source>
</evidence>
<dbReference type="Pfam" id="PF02775">
    <property type="entry name" value="TPP_enzyme_C"/>
    <property type="match status" value="1"/>
</dbReference>
<comment type="cofactor">
    <cofactor evidence="2">
        <name>thiamine diphosphate</name>
        <dbReference type="ChEBI" id="CHEBI:58937"/>
    </cofactor>
</comment>
<evidence type="ECO:0000256" key="1">
    <source>
        <dbReference type="ARBA" id="ARBA00001041"/>
    </source>
</evidence>
<feature type="binding site" evidence="11">
    <location>
        <position position="508"/>
    </location>
    <ligand>
        <name>Mg(2+)</name>
        <dbReference type="ChEBI" id="CHEBI:18420"/>
    </ligand>
</feature>
<gene>
    <name evidence="16" type="ORF">EJ03DRAFT_207733</name>
</gene>
<keyword evidence="9 12" id="KW-0786">Thiamine pyrophosphate</keyword>
<evidence type="ECO:0000256" key="5">
    <source>
        <dbReference type="ARBA" id="ARBA00014422"/>
    </source>
</evidence>
<evidence type="ECO:0000256" key="12">
    <source>
        <dbReference type="RuleBase" id="RU362132"/>
    </source>
</evidence>
<feature type="domain" description="Thiamine pyrophosphate enzyme central" evidence="13">
    <location>
        <begin position="208"/>
        <end position="339"/>
    </location>
</feature>
<name>A0A6G1KYX3_9PEZI</name>
<keyword evidence="16" id="KW-0670">Pyruvate</keyword>
<evidence type="ECO:0000259" key="13">
    <source>
        <dbReference type="Pfam" id="PF00205"/>
    </source>
</evidence>
<evidence type="ECO:0000256" key="6">
    <source>
        <dbReference type="ARBA" id="ARBA00022723"/>
    </source>
</evidence>
<dbReference type="OrthoDB" id="3970464at2759"/>
<evidence type="ECO:0000256" key="4">
    <source>
        <dbReference type="ARBA" id="ARBA00013202"/>
    </source>
</evidence>
<dbReference type="GO" id="GO:0000949">
    <property type="term" value="P:aromatic amino acid family catabolic process to alcohol via Ehrlich pathway"/>
    <property type="evidence" value="ECO:0007669"/>
    <property type="project" value="TreeGrafter"/>
</dbReference>
<evidence type="ECO:0000313" key="16">
    <source>
        <dbReference type="EMBL" id="KAF2765469.1"/>
    </source>
</evidence>
<dbReference type="CDD" id="cd02005">
    <property type="entry name" value="TPP_PDC_IPDC"/>
    <property type="match status" value="1"/>
</dbReference>
<keyword evidence="17" id="KW-1185">Reference proteome</keyword>
<dbReference type="FunFam" id="3.40.50.970:FF:000019">
    <property type="entry name" value="Pyruvate decarboxylase isozyme"/>
    <property type="match status" value="1"/>
</dbReference>
<dbReference type="GO" id="GO:0030976">
    <property type="term" value="F:thiamine pyrophosphate binding"/>
    <property type="evidence" value="ECO:0007669"/>
    <property type="project" value="InterPro"/>
</dbReference>